<keyword evidence="5" id="KW-0547">Nucleotide-binding</keyword>
<dbReference type="EC" id="3.6.4.-" evidence="11"/>
<dbReference type="GO" id="GO:0003723">
    <property type="term" value="F:RNA binding"/>
    <property type="evidence" value="ECO:0007669"/>
    <property type="project" value="TreeGrafter"/>
</dbReference>
<dbReference type="PANTHER" id="PTHR47963:SF9">
    <property type="entry name" value="CRISPR-ASSOCIATED ENDONUCLEASE_HELICASE CAS3"/>
    <property type="match status" value="1"/>
</dbReference>
<keyword evidence="8" id="KW-0067">ATP-binding</keyword>
<dbReference type="InterPro" id="IPR054712">
    <property type="entry name" value="Cas3-like_dom"/>
</dbReference>
<dbReference type="GO" id="GO:0004519">
    <property type="term" value="F:endonuclease activity"/>
    <property type="evidence" value="ECO:0007669"/>
    <property type="project" value="UniProtKB-KW"/>
</dbReference>
<dbReference type="Gene3D" id="3.40.50.300">
    <property type="entry name" value="P-loop containing nucleotide triphosphate hydrolases"/>
    <property type="match status" value="2"/>
</dbReference>
<dbReference type="NCBIfam" id="TIGR01587">
    <property type="entry name" value="cas3_core"/>
    <property type="match status" value="1"/>
</dbReference>
<dbReference type="GO" id="GO:0051607">
    <property type="term" value="P:defense response to virus"/>
    <property type="evidence" value="ECO:0007669"/>
    <property type="project" value="UniProtKB-KW"/>
</dbReference>
<dbReference type="Pfam" id="PF22590">
    <property type="entry name" value="Cas3-like_C_2"/>
    <property type="match status" value="1"/>
</dbReference>
<evidence type="ECO:0000256" key="7">
    <source>
        <dbReference type="ARBA" id="ARBA00022806"/>
    </source>
</evidence>
<dbReference type="CDD" id="cd09641">
    <property type="entry name" value="Cas3''_I"/>
    <property type="match status" value="1"/>
</dbReference>
<dbReference type="Pfam" id="PF18395">
    <property type="entry name" value="Cas3_C"/>
    <property type="match status" value="1"/>
</dbReference>
<evidence type="ECO:0000313" key="12">
    <source>
        <dbReference type="Proteomes" id="UP000580474"/>
    </source>
</evidence>
<dbReference type="PANTHER" id="PTHR47963">
    <property type="entry name" value="DEAD-BOX ATP-DEPENDENT RNA HELICASE 47, MITOCHONDRIAL"/>
    <property type="match status" value="1"/>
</dbReference>
<dbReference type="InterPro" id="IPR041372">
    <property type="entry name" value="Cas3_C"/>
</dbReference>
<name>A0A840NJZ6_9PSEU</name>
<keyword evidence="7 11" id="KW-0347">Helicase</keyword>
<dbReference type="CDD" id="cd17930">
    <property type="entry name" value="DEXHc_cas3"/>
    <property type="match status" value="1"/>
</dbReference>
<comment type="caution">
    <text evidence="11">The sequence shown here is derived from an EMBL/GenBank/DDBJ whole genome shotgun (WGS) entry which is preliminary data.</text>
</comment>
<keyword evidence="3" id="KW-0540">Nuclease</keyword>
<dbReference type="SMART" id="SM00490">
    <property type="entry name" value="HELICc"/>
    <property type="match status" value="1"/>
</dbReference>
<gene>
    <name evidence="11" type="ORF">BJ969_003561</name>
</gene>
<evidence type="ECO:0000313" key="11">
    <source>
        <dbReference type="EMBL" id="MBB5070473.1"/>
    </source>
</evidence>
<evidence type="ECO:0000256" key="9">
    <source>
        <dbReference type="ARBA" id="ARBA00023118"/>
    </source>
</evidence>
<dbReference type="SUPFAM" id="SSF52540">
    <property type="entry name" value="P-loop containing nucleoside triphosphate hydrolases"/>
    <property type="match status" value="1"/>
</dbReference>
<protein>
    <submittedName>
        <fullName evidence="11">CRISPR-associated endonuclease/helicase Cas3</fullName>
        <ecNumber evidence="11">3.1.-.-</ecNumber>
        <ecNumber evidence="11">3.6.4.-</ecNumber>
    </submittedName>
</protein>
<keyword evidence="12" id="KW-1185">Reference proteome</keyword>
<evidence type="ECO:0000256" key="4">
    <source>
        <dbReference type="ARBA" id="ARBA00022723"/>
    </source>
</evidence>
<dbReference type="AlphaFoldDB" id="A0A840NJZ6"/>
<dbReference type="GO" id="GO:0005524">
    <property type="term" value="F:ATP binding"/>
    <property type="evidence" value="ECO:0007669"/>
    <property type="project" value="UniProtKB-KW"/>
</dbReference>
<dbReference type="InterPro" id="IPR006474">
    <property type="entry name" value="Helicase_Cas3_CRISPR-ass_core"/>
</dbReference>
<dbReference type="GO" id="GO:0003724">
    <property type="term" value="F:RNA helicase activity"/>
    <property type="evidence" value="ECO:0007669"/>
    <property type="project" value="TreeGrafter"/>
</dbReference>
<keyword evidence="4" id="KW-0479">Metal-binding</keyword>
<dbReference type="InterPro" id="IPR050547">
    <property type="entry name" value="DEAD_box_RNA_helicases"/>
</dbReference>
<dbReference type="Pfam" id="PF18019">
    <property type="entry name" value="Cas3_HD"/>
    <property type="match status" value="1"/>
</dbReference>
<keyword evidence="9" id="KW-0051">Antiviral defense</keyword>
<reference evidence="11 12" key="1">
    <citation type="submission" date="2020-08" db="EMBL/GenBank/DDBJ databases">
        <title>Sequencing the genomes of 1000 actinobacteria strains.</title>
        <authorList>
            <person name="Klenk H.-P."/>
        </authorList>
    </citation>
    <scope>NUCLEOTIDE SEQUENCE [LARGE SCALE GENOMIC DNA]</scope>
    <source>
        <strain evidence="11 12">DSM 45582</strain>
    </source>
</reference>
<dbReference type="Gene3D" id="1.10.3210.30">
    <property type="match status" value="1"/>
</dbReference>
<evidence type="ECO:0000256" key="2">
    <source>
        <dbReference type="ARBA" id="ARBA00009046"/>
    </source>
</evidence>
<evidence type="ECO:0000256" key="6">
    <source>
        <dbReference type="ARBA" id="ARBA00022801"/>
    </source>
</evidence>
<dbReference type="GO" id="GO:0046872">
    <property type="term" value="F:metal ion binding"/>
    <property type="evidence" value="ECO:0007669"/>
    <property type="project" value="UniProtKB-KW"/>
</dbReference>
<evidence type="ECO:0000256" key="8">
    <source>
        <dbReference type="ARBA" id="ARBA00022840"/>
    </source>
</evidence>
<dbReference type="Proteomes" id="UP000580474">
    <property type="component" value="Unassembled WGS sequence"/>
</dbReference>
<dbReference type="InterPro" id="IPR001650">
    <property type="entry name" value="Helicase_C-like"/>
</dbReference>
<dbReference type="EC" id="3.1.-.-" evidence="11"/>
<organism evidence="11 12">
    <name type="scientific">Saccharopolyspora gloriosae</name>
    <dbReference type="NCBI Taxonomy" id="455344"/>
    <lineage>
        <taxon>Bacteria</taxon>
        <taxon>Bacillati</taxon>
        <taxon>Actinomycetota</taxon>
        <taxon>Actinomycetes</taxon>
        <taxon>Pseudonocardiales</taxon>
        <taxon>Pseudonocardiaceae</taxon>
        <taxon>Saccharopolyspora</taxon>
    </lineage>
</organism>
<evidence type="ECO:0000256" key="5">
    <source>
        <dbReference type="ARBA" id="ARBA00022741"/>
    </source>
</evidence>
<feature type="domain" description="HD Cas3-type" evidence="10">
    <location>
        <begin position="1"/>
        <end position="134"/>
    </location>
</feature>
<dbReference type="EMBL" id="JACHIV010000001">
    <property type="protein sequence ID" value="MBB5070473.1"/>
    <property type="molecule type" value="Genomic_DNA"/>
</dbReference>
<keyword evidence="11" id="KW-0255">Endonuclease</keyword>
<keyword evidence="6 11" id="KW-0378">Hydrolase</keyword>
<sequence length="847" mass="91283">MDADCAEAVWQAGLRWDRFKVGRVRWRHDKAGAVLLRRVLPDEGWADEQVAWVWPLVAGHHGRFPGGGELALRGARLRAVQVPDADWAAAQAGLVRVFTGEVGFGDVAAVQPSSVPSRAEQLQLSGLIVMADWIASRLDGIDGLEAVSMDAARRRAREVWAELGLRGGWGKLPVPGPEVFQNRFDRGPRTSQSLVLEVARRMPAPGLMVVEAPMGEGKTKGALGAAEVFAARFGADGVFFGMPTQATCDPMFIQVREWVERIEPGLGSQVALLHGKRALNAQWRALLEAVAEDPDDDFGTIEEDAAYGLPQSAGSDGERLVPAEWFLGRLRGLLCPFVVGTIDQLLFAATRTKHVMLRMAGLVGKVVVLDEVHAADVYMSQFLKEGLRWLGQAGVPVVLLSATLPPAQRDQLLAAYLSGATGDEHEAVGVPRAAGYPSVTAVWADEHGKPAHVVEHCGSWRGDLRVRVSIADEPPAASRGSGDVVADLVQERLADGGTALVIHNTVDRVQETYRALRARFGADVGLLHGRLSAADRATRTADNLALLGPEENHRPAPGERWILVASQLAEQSFDVSTDLLITDLAPIDLVLQRIGRLHRHATSRPESLREPEVIITGFQDRGNEPPWLLPASEAIYGRMLLLRTAATVLAARGGTWSIPSEVPSLVAEVYEGTEPVPAGWSDAERDAADEDLRDRRDRITKAEQFLLTRVGHHGEPTLAGLHRGGAGELGEHQARALVRDGDPSIEVQLLTRDDRGYRTINGRSLGLNGDASAEVLDDILGSTVRLPAKLTTAAEEELAPLPAWRTHPWLGHSRALVLPANGGARLGDHLVGYDGSLGLVVGPRKAG</sequence>
<comment type="similarity">
    <text evidence="1">In the N-terminal section; belongs to the CRISPR-associated nuclease Cas3-HD family.</text>
</comment>
<dbReference type="InterPro" id="IPR027417">
    <property type="entry name" value="P-loop_NTPase"/>
</dbReference>
<dbReference type="InterPro" id="IPR006483">
    <property type="entry name" value="CRISPR-assoc_Cas3_HD"/>
</dbReference>
<evidence type="ECO:0000259" key="10">
    <source>
        <dbReference type="PROSITE" id="PS51643"/>
    </source>
</evidence>
<dbReference type="InterPro" id="IPR038257">
    <property type="entry name" value="CRISPR-assoc_Cas3_HD_sf"/>
</dbReference>
<dbReference type="PROSITE" id="PS51643">
    <property type="entry name" value="HD_CAS3"/>
    <property type="match status" value="1"/>
</dbReference>
<evidence type="ECO:0000256" key="3">
    <source>
        <dbReference type="ARBA" id="ARBA00022722"/>
    </source>
</evidence>
<comment type="similarity">
    <text evidence="2">In the central section; belongs to the CRISPR-associated helicase Cas3 family.</text>
</comment>
<accession>A0A840NJZ6</accession>
<dbReference type="SUPFAM" id="SSF109604">
    <property type="entry name" value="HD-domain/PDEase-like"/>
    <property type="match status" value="1"/>
</dbReference>
<evidence type="ECO:0000256" key="1">
    <source>
        <dbReference type="ARBA" id="ARBA00006847"/>
    </source>
</evidence>
<proteinExistence type="inferred from homology"/>
<dbReference type="GO" id="GO:0016787">
    <property type="term" value="F:hydrolase activity"/>
    <property type="evidence" value="ECO:0007669"/>
    <property type="project" value="UniProtKB-KW"/>
</dbReference>